<accession>A0A084B5U1</accession>
<evidence type="ECO:0000313" key="2">
    <source>
        <dbReference type="EMBL" id="KEY72920.1"/>
    </source>
</evidence>
<name>A0A084B5U1_STACB</name>
<organism evidence="2 3">
    <name type="scientific">Stachybotrys chartarum (strain CBS 109288 / IBT 7711)</name>
    <name type="common">Toxic black mold</name>
    <name type="synonym">Stilbospora chartarum</name>
    <dbReference type="NCBI Taxonomy" id="1280523"/>
    <lineage>
        <taxon>Eukaryota</taxon>
        <taxon>Fungi</taxon>
        <taxon>Dikarya</taxon>
        <taxon>Ascomycota</taxon>
        <taxon>Pezizomycotina</taxon>
        <taxon>Sordariomycetes</taxon>
        <taxon>Hypocreomycetidae</taxon>
        <taxon>Hypocreales</taxon>
        <taxon>Stachybotryaceae</taxon>
        <taxon>Stachybotrys</taxon>
    </lineage>
</organism>
<feature type="region of interest" description="Disordered" evidence="1">
    <location>
        <begin position="1"/>
        <end position="174"/>
    </location>
</feature>
<reference evidence="2 3" key="1">
    <citation type="journal article" date="2014" name="BMC Genomics">
        <title>Comparative genome sequencing reveals chemotype-specific gene clusters in the toxigenic black mold Stachybotrys.</title>
        <authorList>
            <person name="Semeiks J."/>
            <person name="Borek D."/>
            <person name="Otwinowski Z."/>
            <person name="Grishin N.V."/>
        </authorList>
    </citation>
    <scope>NUCLEOTIDE SEQUENCE [LARGE SCALE GENOMIC DNA]</scope>
    <source>
        <strain evidence="3">CBS 109288 / IBT 7711</strain>
    </source>
</reference>
<dbReference type="AlphaFoldDB" id="A0A084B5U1"/>
<evidence type="ECO:0000256" key="1">
    <source>
        <dbReference type="SAM" id="MobiDB-lite"/>
    </source>
</evidence>
<dbReference type="HOGENOM" id="CLU_116365_0_0_1"/>
<dbReference type="Proteomes" id="UP000028045">
    <property type="component" value="Unassembled WGS sequence"/>
</dbReference>
<dbReference type="OrthoDB" id="5383057at2759"/>
<feature type="compositionally biased region" description="Low complexity" evidence="1">
    <location>
        <begin position="50"/>
        <end position="80"/>
    </location>
</feature>
<gene>
    <name evidence="2" type="ORF">S7711_06749</name>
</gene>
<sequence>MAPKAPSAGTKVTPGQDAPEYRENAGFVAPDSLAAESKREGGGFSENPQSENLTSSSSSNKKTSSGNTSSSTTARSTVESQSAFAGTAPTYAADIRDSSGPHGKNVQEGGFDDSKAEDGIMKAFAAEPGSENDPSRLAERDLLTRTVGGRDSAPKQGGVANESAYDALNSEASA</sequence>
<feature type="compositionally biased region" description="Basic and acidic residues" evidence="1">
    <location>
        <begin position="133"/>
        <end position="143"/>
    </location>
</feature>
<proteinExistence type="predicted"/>
<protein>
    <submittedName>
        <fullName evidence="2">Uncharacterized protein</fullName>
    </submittedName>
</protein>
<evidence type="ECO:0000313" key="3">
    <source>
        <dbReference type="Proteomes" id="UP000028045"/>
    </source>
</evidence>
<keyword evidence="3" id="KW-1185">Reference proteome</keyword>
<dbReference type="EMBL" id="KL647988">
    <property type="protein sequence ID" value="KEY72920.1"/>
    <property type="molecule type" value="Genomic_DNA"/>
</dbReference>